<reference evidence="1" key="1">
    <citation type="submission" date="2019-05" db="EMBL/GenBank/DDBJ databases">
        <title>The de novo reference genome and transcriptome assemblies of the wild tomato species Solanum chilense.</title>
        <authorList>
            <person name="Stam R."/>
            <person name="Nosenko T."/>
            <person name="Hoerger A.C."/>
            <person name="Stephan W."/>
            <person name="Seidel M.A."/>
            <person name="Kuhn J.M.M."/>
            <person name="Haberer G."/>
            <person name="Tellier A."/>
        </authorList>
    </citation>
    <scope>NUCLEOTIDE SEQUENCE</scope>
    <source>
        <tissue evidence="1">Mature leaves</tissue>
    </source>
</reference>
<sequence>ESLVWGEEYLDIPDGECEQGTTICVKGLLELGGKGRKGVIEKAGFMSGKLAQAMYLVWSLNDGLIANGLADGFPS</sequence>
<name>A0A6N2AKJ0_SOLCI</name>
<accession>A0A6N2AKJ0</accession>
<evidence type="ECO:0000313" key="1">
    <source>
        <dbReference type="EMBL" id="TMW82180.1"/>
    </source>
</evidence>
<dbReference type="AlphaFoldDB" id="A0A6N2AKJ0"/>
<feature type="non-terminal residue" evidence="1">
    <location>
        <position position="1"/>
    </location>
</feature>
<gene>
    <name evidence="1" type="ORF">EJD97_006601</name>
</gene>
<comment type="caution">
    <text evidence="1">The sequence shown here is derived from an EMBL/GenBank/DDBJ whole genome shotgun (WGS) entry which is preliminary data.</text>
</comment>
<dbReference type="EMBL" id="RXGB01019479">
    <property type="protein sequence ID" value="TMW82180.1"/>
    <property type="molecule type" value="Genomic_DNA"/>
</dbReference>
<organism evidence="1">
    <name type="scientific">Solanum chilense</name>
    <name type="common">Tomato</name>
    <name type="synonym">Lycopersicon chilense</name>
    <dbReference type="NCBI Taxonomy" id="4083"/>
    <lineage>
        <taxon>Eukaryota</taxon>
        <taxon>Viridiplantae</taxon>
        <taxon>Streptophyta</taxon>
        <taxon>Embryophyta</taxon>
        <taxon>Tracheophyta</taxon>
        <taxon>Spermatophyta</taxon>
        <taxon>Magnoliopsida</taxon>
        <taxon>eudicotyledons</taxon>
        <taxon>Gunneridae</taxon>
        <taxon>Pentapetalae</taxon>
        <taxon>asterids</taxon>
        <taxon>lamiids</taxon>
        <taxon>Solanales</taxon>
        <taxon>Solanaceae</taxon>
        <taxon>Solanoideae</taxon>
        <taxon>Solaneae</taxon>
        <taxon>Solanum</taxon>
        <taxon>Solanum subgen. Lycopersicon</taxon>
    </lineage>
</organism>
<proteinExistence type="predicted"/>
<protein>
    <submittedName>
        <fullName evidence="1">Uncharacterized protein</fullName>
    </submittedName>
</protein>
<feature type="non-terminal residue" evidence="1">
    <location>
        <position position="75"/>
    </location>
</feature>